<comment type="caution">
    <text evidence="2">The sequence shown here is derived from an EMBL/GenBank/DDBJ whole genome shotgun (WGS) entry which is preliminary data.</text>
</comment>
<dbReference type="SMART" id="SM00368">
    <property type="entry name" value="LRR_RI"/>
    <property type="match status" value="7"/>
</dbReference>
<gene>
    <name evidence="2" type="ORF">P43SY_005801</name>
</gene>
<keyword evidence="3" id="KW-1185">Reference proteome</keyword>
<dbReference type="PANTHER" id="PTHR24111:SF0">
    <property type="entry name" value="LEUCINE-RICH REPEAT-CONTAINING PROTEIN"/>
    <property type="match status" value="1"/>
</dbReference>
<name>A0AAD5LQR4_PYTIN</name>
<organism evidence="2 3">
    <name type="scientific">Pythium insidiosum</name>
    <name type="common">Pythiosis disease agent</name>
    <dbReference type="NCBI Taxonomy" id="114742"/>
    <lineage>
        <taxon>Eukaryota</taxon>
        <taxon>Sar</taxon>
        <taxon>Stramenopiles</taxon>
        <taxon>Oomycota</taxon>
        <taxon>Peronosporomycetes</taxon>
        <taxon>Pythiales</taxon>
        <taxon>Pythiaceae</taxon>
        <taxon>Pythium</taxon>
    </lineage>
</organism>
<accession>A0AAD5LQR4</accession>
<evidence type="ECO:0000313" key="2">
    <source>
        <dbReference type="EMBL" id="KAJ0409907.1"/>
    </source>
</evidence>
<keyword evidence="1" id="KW-0677">Repeat</keyword>
<evidence type="ECO:0000256" key="1">
    <source>
        <dbReference type="ARBA" id="ARBA00022737"/>
    </source>
</evidence>
<dbReference type="EMBL" id="JAKCXM010000002">
    <property type="protein sequence ID" value="KAJ0409907.1"/>
    <property type="molecule type" value="Genomic_DNA"/>
</dbReference>
<dbReference type="InterPro" id="IPR052201">
    <property type="entry name" value="LRR-containing_regulator"/>
</dbReference>
<proteinExistence type="predicted"/>
<dbReference type="InterPro" id="IPR001611">
    <property type="entry name" value="Leu-rich_rpt"/>
</dbReference>
<dbReference type="SUPFAM" id="SSF52047">
    <property type="entry name" value="RNI-like"/>
    <property type="match status" value="1"/>
</dbReference>
<sequence>MDEFLHTYEMESLALGITARRDVVEQVRRWFGGDVDMPSSMQRTATALAARRRHEQDEKDAKDPDASELRRLVIAGNTKECFRQRMRNVQLVALCAAIVKSRLVCIGAIDVSHNHLGEEQPKDADAKAISDDDTTGDDACRLDVGPALGRLLQPTAMYTSAIKELDLSYNRLGAESCRLLCASLSENAASPLRRLSLSGNPLRVGGGHAIAALLASSSCRLEELQLGNTELEVENLIAIATALRSNRSLHTLNLDNPIVRTNEEEAIQHIGKMLQVNETLKALSLCKHQLTDHGAQVLAERLLDNQSLQSLALRANRIGATGASALAALLLRHDALTEFDLSANRIGDAGAEAFAKLLRHNSRPLATLALCSAYLTDDGLSAIAEACLRPRHPETNRLRSLLLWGNDFGERSAGLFLELHSGRFAEYDVETDFLPIQSDAHGTAHVAHQATRRARHLESPKR</sequence>
<evidence type="ECO:0000313" key="3">
    <source>
        <dbReference type="Proteomes" id="UP001209570"/>
    </source>
</evidence>
<protein>
    <submittedName>
        <fullName evidence="2">Uncharacterized protein</fullName>
    </submittedName>
</protein>
<dbReference type="PANTHER" id="PTHR24111">
    <property type="entry name" value="LEUCINE-RICH REPEAT-CONTAINING PROTEIN 34"/>
    <property type="match status" value="1"/>
</dbReference>
<dbReference type="Pfam" id="PF13516">
    <property type="entry name" value="LRR_6"/>
    <property type="match status" value="3"/>
</dbReference>
<dbReference type="InterPro" id="IPR032675">
    <property type="entry name" value="LRR_dom_sf"/>
</dbReference>
<dbReference type="Proteomes" id="UP001209570">
    <property type="component" value="Unassembled WGS sequence"/>
</dbReference>
<reference evidence="2" key="1">
    <citation type="submission" date="2021-12" db="EMBL/GenBank/DDBJ databases">
        <title>Prjna785345.</title>
        <authorList>
            <person name="Rujirawat T."/>
            <person name="Krajaejun T."/>
        </authorList>
    </citation>
    <scope>NUCLEOTIDE SEQUENCE</scope>
    <source>
        <strain evidence="2">Pi057C3</strain>
    </source>
</reference>
<dbReference type="Gene3D" id="3.80.10.10">
    <property type="entry name" value="Ribonuclease Inhibitor"/>
    <property type="match status" value="2"/>
</dbReference>
<dbReference type="AlphaFoldDB" id="A0AAD5LQR4"/>